<dbReference type="AlphaFoldDB" id="A0A076NU16"/>
<protein>
    <submittedName>
        <fullName evidence="2">Uncharacterized protein</fullName>
    </submittedName>
</protein>
<sequence length="71" mass="7086">MVCASGRASPSAVAASAEMISTRPRPNFSDRMEAGTTQIASAPVAADTVNAAVEGSMSISRVSVGSSAWVA</sequence>
<dbReference type="EMBL" id="CP009211">
    <property type="protein sequence ID" value="AIJ34382.1"/>
    <property type="molecule type" value="Genomic_DNA"/>
</dbReference>
<accession>A0A076NU16</accession>
<name>A0A076NU16_9CORY</name>
<gene>
    <name evidence="2" type="ORF">CIMIT_11250</name>
    <name evidence="3" type="ORF">SAMEA4535761_02307</name>
</gene>
<proteinExistence type="predicted"/>
<dbReference type="EMBL" id="LT906467">
    <property type="protein sequence ID" value="SNV85829.1"/>
    <property type="molecule type" value="Genomic_DNA"/>
</dbReference>
<evidence type="ECO:0000313" key="3">
    <source>
        <dbReference type="EMBL" id="SNV85829.1"/>
    </source>
</evidence>
<dbReference type="KEGG" id="cii:CIMIT_11250"/>
<dbReference type="HOGENOM" id="CLU_2733179_0_0_11"/>
<reference evidence="3 5" key="2">
    <citation type="submission" date="2017-06" db="EMBL/GenBank/DDBJ databases">
        <authorList>
            <consortium name="Pathogen Informatics"/>
        </authorList>
    </citation>
    <scope>NUCLEOTIDE SEQUENCE [LARGE SCALE GENOMIC DNA]</scope>
    <source>
        <strain evidence="3 5">NCTC13015</strain>
    </source>
</reference>
<feature type="region of interest" description="Disordered" evidence="1">
    <location>
        <begin position="1"/>
        <end position="31"/>
    </location>
</feature>
<evidence type="ECO:0000256" key="1">
    <source>
        <dbReference type="SAM" id="MobiDB-lite"/>
    </source>
</evidence>
<organism evidence="2 4">
    <name type="scientific">Corynebacterium imitans</name>
    <dbReference type="NCBI Taxonomy" id="156978"/>
    <lineage>
        <taxon>Bacteria</taxon>
        <taxon>Bacillati</taxon>
        <taxon>Actinomycetota</taxon>
        <taxon>Actinomycetes</taxon>
        <taxon>Mycobacteriales</taxon>
        <taxon>Corynebacteriaceae</taxon>
        <taxon>Corynebacterium</taxon>
    </lineage>
</organism>
<evidence type="ECO:0000313" key="4">
    <source>
        <dbReference type="Proteomes" id="UP000028780"/>
    </source>
</evidence>
<keyword evidence="4" id="KW-1185">Reference proteome</keyword>
<reference evidence="2 4" key="1">
    <citation type="submission" date="2014-08" db="EMBL/GenBank/DDBJ databases">
        <title>Complete genome sequence of Corynebacterium imitans DSM 44264, isolated from a five-month-old boy with suspected pharyngeal diphtheria.</title>
        <authorList>
            <person name="Mollmann S."/>
            <person name="Albersmeier A."/>
            <person name="Ruckert C."/>
            <person name="Tauch A."/>
        </authorList>
    </citation>
    <scope>NUCLEOTIDE SEQUENCE [LARGE SCALE GENOMIC DNA]</scope>
    <source>
        <strain evidence="2 4">DSM 44264</strain>
    </source>
</reference>
<dbReference type="Proteomes" id="UP000028780">
    <property type="component" value="Chromosome"/>
</dbReference>
<evidence type="ECO:0000313" key="5">
    <source>
        <dbReference type="Proteomes" id="UP000215374"/>
    </source>
</evidence>
<dbReference type="Proteomes" id="UP000215374">
    <property type="component" value="Chromosome 1"/>
</dbReference>
<evidence type="ECO:0000313" key="2">
    <source>
        <dbReference type="EMBL" id="AIJ34382.1"/>
    </source>
</evidence>